<comment type="cofactor">
    <cofactor evidence="1 2">
        <name>(R)-lipoate</name>
        <dbReference type="ChEBI" id="CHEBI:83088"/>
    </cofactor>
</comment>
<dbReference type="Pfam" id="PF02817">
    <property type="entry name" value="E3_binding"/>
    <property type="match status" value="2"/>
</dbReference>
<keyword evidence="2" id="KW-0450">Lipoyl</keyword>
<evidence type="ECO:0000259" key="4">
    <source>
        <dbReference type="PROSITE" id="PS51826"/>
    </source>
</evidence>
<evidence type="ECO:0000256" key="1">
    <source>
        <dbReference type="ARBA" id="ARBA00001938"/>
    </source>
</evidence>
<evidence type="ECO:0000256" key="2">
    <source>
        <dbReference type="RuleBase" id="RU003423"/>
    </source>
</evidence>
<dbReference type="CDD" id="cd06849">
    <property type="entry name" value="lipoyl_domain"/>
    <property type="match status" value="1"/>
</dbReference>
<dbReference type="PROSITE" id="PS51826">
    <property type="entry name" value="PSBD"/>
    <property type="match status" value="2"/>
</dbReference>
<name>A0ABS6G6D8_9FIRM</name>
<dbReference type="InterPro" id="IPR045257">
    <property type="entry name" value="E2/Pdx1"/>
</dbReference>
<reference evidence="5 6" key="1">
    <citation type="submission" date="2021-06" db="EMBL/GenBank/DDBJ databases">
        <authorList>
            <person name="Sun Q."/>
            <person name="Li D."/>
        </authorList>
    </citation>
    <scope>NUCLEOTIDE SEQUENCE [LARGE SCALE GENOMIC DNA]</scope>
    <source>
        <strain evidence="5 6">MSJ-5</strain>
    </source>
</reference>
<keyword evidence="6" id="KW-1185">Reference proteome</keyword>
<dbReference type="PANTHER" id="PTHR23151:SF90">
    <property type="entry name" value="DIHYDROLIPOYLLYSINE-RESIDUE ACETYLTRANSFERASE COMPONENT OF PYRUVATE DEHYDROGENASE COMPLEX, MITOCHONDRIAL-RELATED"/>
    <property type="match status" value="1"/>
</dbReference>
<evidence type="ECO:0000259" key="3">
    <source>
        <dbReference type="PROSITE" id="PS50968"/>
    </source>
</evidence>
<proteinExistence type="inferred from homology"/>
<feature type="domain" description="Peripheral subunit-binding (PSBD)" evidence="4">
    <location>
        <begin position="166"/>
        <end position="200"/>
    </location>
</feature>
<accession>A0ABS6G6D8</accession>
<protein>
    <recommendedName>
        <fullName evidence="2">Dihydrolipoamide acetyltransferase component of pyruvate dehydrogenase complex</fullName>
        <ecNumber evidence="2">2.3.1.-</ecNumber>
    </recommendedName>
</protein>
<dbReference type="Pfam" id="PF00364">
    <property type="entry name" value="Biotin_lipoyl"/>
    <property type="match status" value="1"/>
</dbReference>
<comment type="caution">
    <text evidence="5">The sequence shown here is derived from an EMBL/GenBank/DDBJ whole genome shotgun (WGS) entry which is preliminary data.</text>
</comment>
<evidence type="ECO:0000313" key="5">
    <source>
        <dbReference type="EMBL" id="MBU5678040.1"/>
    </source>
</evidence>
<dbReference type="PANTHER" id="PTHR23151">
    <property type="entry name" value="DIHYDROLIPOAMIDE ACETYL/SUCCINYL-TRANSFERASE-RELATED"/>
    <property type="match status" value="1"/>
</dbReference>
<organism evidence="5 6">
    <name type="scientific">Alkaliphilus flagellatus</name>
    <dbReference type="NCBI Taxonomy" id="2841507"/>
    <lineage>
        <taxon>Bacteria</taxon>
        <taxon>Bacillati</taxon>
        <taxon>Bacillota</taxon>
        <taxon>Clostridia</taxon>
        <taxon>Peptostreptococcales</taxon>
        <taxon>Natronincolaceae</taxon>
        <taxon>Alkaliphilus</taxon>
    </lineage>
</organism>
<dbReference type="Pfam" id="PF00198">
    <property type="entry name" value="2-oxoacid_dh"/>
    <property type="match status" value="1"/>
</dbReference>
<dbReference type="EC" id="2.3.1.-" evidence="2"/>
<gene>
    <name evidence="5" type="ORF">KQI88_16595</name>
</gene>
<feature type="domain" description="Peripheral subunit-binding (PSBD)" evidence="4">
    <location>
        <begin position="122"/>
        <end position="159"/>
    </location>
</feature>
<dbReference type="Proteomes" id="UP000779508">
    <property type="component" value="Unassembled WGS sequence"/>
</dbReference>
<comment type="similarity">
    <text evidence="2">Belongs to the 2-oxoacid dehydrogenase family.</text>
</comment>
<sequence>MAKIITMPKLGLTMTKGKIVKWYKNENDQVKEGEKLFSVETDKLTNDIEAKDSGVLRKIIVQSGQDVPCLQAIAIIADANEDISALLSETGGEDTSTVEKKKEDNLDVKTKEVAKKIDRNIKISPVAKKLAIENGIDPSEIIGTGPDGRIVLKDVDKFIDEISKIKITPAATKTAKELGIDPTIINKDGRIRKEDIYKFDNYRRLNEKANPIDKRIPMSTMRKVIAERMTYSWNTSPVVNYDIRVDVSKLKELKNELKSVANVTFTDLIVKIVSKLLLEFPLINSSIDGEEIILRNYVNMGVAVALEDGLIVPVVKHSHIKGLKEISDEIKDLAYKAKNNQLASDELSDGTFTITNIGMFGVESFTPIINQPESAILGVNAIVETLALENGNVVKKPLMNLSLTADHRNIDGAVAAQFLAKLKQYIESPSMMLL</sequence>
<dbReference type="InterPro" id="IPR001078">
    <property type="entry name" value="2-oxoacid_DH_actylTfrase"/>
</dbReference>
<dbReference type="PROSITE" id="PS50968">
    <property type="entry name" value="BIOTINYL_LIPOYL"/>
    <property type="match status" value="1"/>
</dbReference>
<evidence type="ECO:0000313" key="6">
    <source>
        <dbReference type="Proteomes" id="UP000779508"/>
    </source>
</evidence>
<dbReference type="InterPro" id="IPR004167">
    <property type="entry name" value="PSBD"/>
</dbReference>
<keyword evidence="2" id="KW-0808">Transferase</keyword>
<keyword evidence="2" id="KW-0012">Acyltransferase</keyword>
<dbReference type="RefSeq" id="WP_216419296.1">
    <property type="nucleotide sequence ID" value="NZ_JAHLQK010000007.1"/>
</dbReference>
<dbReference type="EMBL" id="JAHLQK010000007">
    <property type="protein sequence ID" value="MBU5678040.1"/>
    <property type="molecule type" value="Genomic_DNA"/>
</dbReference>
<feature type="domain" description="Lipoyl-binding" evidence="3">
    <location>
        <begin position="2"/>
        <end position="77"/>
    </location>
</feature>
<dbReference type="InterPro" id="IPR000089">
    <property type="entry name" value="Biotin_lipoyl"/>
</dbReference>